<feature type="region of interest" description="Disordered" evidence="6">
    <location>
        <begin position="245"/>
        <end position="391"/>
    </location>
</feature>
<accession>A0A507E6L4</accession>
<feature type="compositionally biased region" description="Basic residues" evidence="6">
    <location>
        <begin position="377"/>
        <end position="391"/>
    </location>
</feature>
<comment type="similarity">
    <text evidence="2">Belongs to the EBP2 family.</text>
</comment>
<dbReference type="InterPro" id="IPR008610">
    <property type="entry name" value="Ebp2"/>
</dbReference>
<dbReference type="STRING" id="109895.A0A507E6L4"/>
<dbReference type="PANTHER" id="PTHR13028:SF0">
    <property type="entry name" value="RRNA-PROCESSING PROTEIN EBP2-RELATED"/>
    <property type="match status" value="1"/>
</dbReference>
<proteinExistence type="inferred from homology"/>
<dbReference type="GO" id="GO:0030687">
    <property type="term" value="C:preribosome, large subunit precursor"/>
    <property type="evidence" value="ECO:0007669"/>
    <property type="project" value="TreeGrafter"/>
</dbReference>
<evidence type="ECO:0000256" key="3">
    <source>
        <dbReference type="ARBA" id="ARBA00022517"/>
    </source>
</evidence>
<reference evidence="7 8" key="1">
    <citation type="journal article" date="2019" name="Sci. Rep.">
        <title>Comparative genomics of chytrid fungi reveal insights into the obligate biotrophic and pathogenic lifestyle of Synchytrium endobioticum.</title>
        <authorList>
            <person name="van de Vossenberg B.T.L.H."/>
            <person name="Warris S."/>
            <person name="Nguyen H.D.T."/>
            <person name="van Gent-Pelzer M.P.E."/>
            <person name="Joly D.L."/>
            <person name="van de Geest H.C."/>
            <person name="Bonants P.J.M."/>
            <person name="Smith D.S."/>
            <person name="Levesque C.A."/>
            <person name="van der Lee T.A.J."/>
        </authorList>
    </citation>
    <scope>NUCLEOTIDE SEQUENCE [LARGE SCALE GENOMIC DNA]</scope>
    <source>
        <strain evidence="7 8">CBS 809.83</strain>
    </source>
</reference>
<feature type="region of interest" description="Disordered" evidence="6">
    <location>
        <begin position="58"/>
        <end position="97"/>
    </location>
</feature>
<feature type="compositionally biased region" description="Basic and acidic residues" evidence="6">
    <location>
        <begin position="257"/>
        <end position="277"/>
    </location>
</feature>
<evidence type="ECO:0000256" key="6">
    <source>
        <dbReference type="SAM" id="MobiDB-lite"/>
    </source>
</evidence>
<name>A0A507E6L4_9FUNG</name>
<keyword evidence="3" id="KW-0690">Ribosome biogenesis</keyword>
<dbReference type="GO" id="GO:0034399">
    <property type="term" value="C:nuclear periphery"/>
    <property type="evidence" value="ECO:0007669"/>
    <property type="project" value="TreeGrafter"/>
</dbReference>
<feature type="compositionally biased region" description="Basic residues" evidence="6">
    <location>
        <begin position="1"/>
        <end position="13"/>
    </location>
</feature>
<dbReference type="EMBL" id="QEAQ01000022">
    <property type="protein sequence ID" value="TPX59713.1"/>
    <property type="molecule type" value="Genomic_DNA"/>
</dbReference>
<dbReference type="Proteomes" id="UP000318582">
    <property type="component" value="Unassembled WGS sequence"/>
</dbReference>
<feature type="region of interest" description="Disordered" evidence="6">
    <location>
        <begin position="1"/>
        <end position="23"/>
    </location>
</feature>
<keyword evidence="8" id="KW-1185">Reference proteome</keyword>
<feature type="compositionally biased region" description="Basic residues" evidence="6">
    <location>
        <begin position="245"/>
        <end position="255"/>
    </location>
</feature>
<protein>
    <submittedName>
        <fullName evidence="7">Uncharacterized protein</fullName>
    </submittedName>
</protein>
<dbReference type="GO" id="GO:0006364">
    <property type="term" value="P:rRNA processing"/>
    <property type="evidence" value="ECO:0007669"/>
    <property type="project" value="TreeGrafter"/>
</dbReference>
<evidence type="ECO:0000256" key="4">
    <source>
        <dbReference type="ARBA" id="ARBA00023054"/>
    </source>
</evidence>
<evidence type="ECO:0000256" key="2">
    <source>
        <dbReference type="ARBA" id="ARBA00007336"/>
    </source>
</evidence>
<evidence type="ECO:0000256" key="1">
    <source>
        <dbReference type="ARBA" id="ARBA00004604"/>
    </source>
</evidence>
<gene>
    <name evidence="7" type="ORF">PhCBS80983_g02295</name>
</gene>
<feature type="compositionally biased region" description="Basic residues" evidence="6">
    <location>
        <begin position="58"/>
        <end position="69"/>
    </location>
</feature>
<dbReference type="Pfam" id="PF05890">
    <property type="entry name" value="Ebp2"/>
    <property type="match status" value="1"/>
</dbReference>
<evidence type="ECO:0000313" key="7">
    <source>
        <dbReference type="EMBL" id="TPX59713.1"/>
    </source>
</evidence>
<feature type="compositionally biased region" description="Acidic residues" evidence="6">
    <location>
        <begin position="74"/>
        <end position="90"/>
    </location>
</feature>
<keyword evidence="5" id="KW-0539">Nucleus</keyword>
<dbReference type="GO" id="GO:0042273">
    <property type="term" value="P:ribosomal large subunit biogenesis"/>
    <property type="evidence" value="ECO:0007669"/>
    <property type="project" value="TreeGrafter"/>
</dbReference>
<evidence type="ECO:0000256" key="5">
    <source>
        <dbReference type="ARBA" id="ARBA00023242"/>
    </source>
</evidence>
<evidence type="ECO:0000313" key="8">
    <source>
        <dbReference type="Proteomes" id="UP000318582"/>
    </source>
</evidence>
<dbReference type="GO" id="GO:0005730">
    <property type="term" value="C:nucleolus"/>
    <property type="evidence" value="ECO:0007669"/>
    <property type="project" value="UniProtKB-SubCell"/>
</dbReference>
<organism evidence="7 8">
    <name type="scientific">Powellomyces hirtus</name>
    <dbReference type="NCBI Taxonomy" id="109895"/>
    <lineage>
        <taxon>Eukaryota</taxon>
        <taxon>Fungi</taxon>
        <taxon>Fungi incertae sedis</taxon>
        <taxon>Chytridiomycota</taxon>
        <taxon>Chytridiomycota incertae sedis</taxon>
        <taxon>Chytridiomycetes</taxon>
        <taxon>Spizellomycetales</taxon>
        <taxon>Powellomycetaceae</taxon>
        <taxon>Powellomyces</taxon>
    </lineage>
</organism>
<keyword evidence="4" id="KW-0175">Coiled coil</keyword>
<dbReference type="PANTHER" id="PTHR13028">
    <property type="entry name" value="RRNA PROCESSING PROTEIN EBNA1-BINDING PROTEIN-RELATED"/>
    <property type="match status" value="1"/>
</dbReference>
<dbReference type="AlphaFoldDB" id="A0A507E6L4"/>
<sequence length="391" mass="43399">MARMKKQMQKKSRPAAAAAGKDAAPSLDLDINAFIEEQQLEMDPEVAELLVDDKAALKKKGGKKKGKKAARADSDEEVEAEEEAVVEGMEEGTVVEMDAEDELELAAYLEMMKGKDENADGNDDDLVEKVYANNTTALLSRLEDIRIDQAGMKVPWIETQSVTSPDVLNLEPADVHDDLKRELAFYKQALFAATEGRKRIRAAGIPFSRPDDFFAEMVKSDEHMAKVRQRLLDEAASIQAAERARKQRDLKKFGKKVQQEKLAERAKTKKSEMEKVKVARKKHASADNSREDADDEFGVEIDDSQGKPSRSSSSNTNSKRKRKDEKFGFGGSKRHKKTNDAESVDNMSGFSTRKMKSGSKSSYAQKGKGKPVGSKPRLGKGRRQANKGGRK</sequence>
<comment type="caution">
    <text evidence="7">The sequence shown here is derived from an EMBL/GenBank/DDBJ whole genome shotgun (WGS) entry which is preliminary data.</text>
</comment>
<comment type="subcellular location">
    <subcellularLocation>
        <location evidence="1">Nucleus</location>
        <location evidence="1">Nucleolus</location>
    </subcellularLocation>
</comment>
<feature type="compositionally biased region" description="Acidic residues" evidence="6">
    <location>
        <begin position="292"/>
        <end position="303"/>
    </location>
</feature>